<evidence type="ECO:0000256" key="3">
    <source>
        <dbReference type="ARBA" id="ARBA00022603"/>
    </source>
</evidence>
<dbReference type="GO" id="GO:0016192">
    <property type="term" value="P:vesicle-mediated transport"/>
    <property type="evidence" value="ECO:0007669"/>
    <property type="project" value="InterPro"/>
</dbReference>
<evidence type="ECO:0000256" key="16">
    <source>
        <dbReference type="SAM" id="MobiDB-lite"/>
    </source>
</evidence>
<reference evidence="18" key="2">
    <citation type="submission" date="2020-05" db="UniProtKB">
        <authorList>
            <consortium name="EnsemblMetazoa"/>
        </authorList>
    </citation>
    <scope>IDENTIFICATION</scope>
    <source>
        <strain evidence="18">MINIMUS1</strain>
    </source>
</reference>
<evidence type="ECO:0000256" key="14">
    <source>
        <dbReference type="ARBA" id="ARBA00061109"/>
    </source>
</evidence>
<dbReference type="InterPro" id="IPR043989">
    <property type="entry name" value="CCZ1/INTU/HSP4_longin_3"/>
</dbReference>
<comment type="catalytic activity">
    <reaction evidence="13">
        <text>adenosine(1779)/adenosine(1780) in 18S rRNA + 4 S-adenosyl-L-methionine = N(6)-dimethyladenosine(1779)/N(6)-dimethyladenosine(1780) in 18S rRNA + 4 S-adenosyl-L-homocysteine + 4 H(+)</text>
        <dbReference type="Rhea" id="RHEA:42780"/>
        <dbReference type="Rhea" id="RHEA-COMP:10234"/>
        <dbReference type="Rhea" id="RHEA-COMP:10236"/>
        <dbReference type="ChEBI" id="CHEBI:15378"/>
        <dbReference type="ChEBI" id="CHEBI:57856"/>
        <dbReference type="ChEBI" id="CHEBI:59789"/>
        <dbReference type="ChEBI" id="CHEBI:74411"/>
        <dbReference type="ChEBI" id="CHEBI:74493"/>
        <dbReference type="EC" id="2.1.1.183"/>
    </reaction>
</comment>
<dbReference type="GO" id="GO:0031410">
    <property type="term" value="C:cytoplasmic vesicle"/>
    <property type="evidence" value="ECO:0007669"/>
    <property type="project" value="TreeGrafter"/>
</dbReference>
<dbReference type="Pfam" id="PF00398">
    <property type="entry name" value="RrnaAD"/>
    <property type="match status" value="1"/>
</dbReference>
<dbReference type="InterPro" id="IPR020596">
    <property type="entry name" value="rRNA_Ade_Mease_Trfase_CS"/>
</dbReference>
<dbReference type="FunFam" id="3.40.50.150:FF:000007">
    <property type="entry name" value="rRNA adenine N(6)-methyltransferase"/>
    <property type="match status" value="1"/>
</dbReference>
<feature type="binding site" evidence="15">
    <location>
        <position position="916"/>
    </location>
    <ligand>
        <name>S-adenosyl-L-methionine</name>
        <dbReference type="ChEBI" id="CHEBI:59789"/>
    </ligand>
</feature>
<dbReference type="VEuPathDB" id="VectorBase:AMIN004846"/>
<feature type="domain" description="Ribosomal RNA adenine methylase transferase N-terminal" evidence="17">
    <location>
        <begin position="896"/>
        <end position="1065"/>
    </location>
</feature>
<evidence type="ECO:0000256" key="13">
    <source>
        <dbReference type="ARBA" id="ARBA00049478"/>
    </source>
</evidence>
<evidence type="ECO:0000256" key="12">
    <source>
        <dbReference type="ARBA" id="ARBA00046134"/>
    </source>
</evidence>
<dbReference type="Pfam" id="PF19033">
    <property type="entry name" value="Intu_longin_3"/>
    <property type="match status" value="1"/>
</dbReference>
<dbReference type="SUPFAM" id="SSF53335">
    <property type="entry name" value="S-adenosyl-L-methionine-dependent methyltransferases"/>
    <property type="match status" value="1"/>
</dbReference>
<evidence type="ECO:0000256" key="4">
    <source>
        <dbReference type="ARBA" id="ARBA00022679"/>
    </source>
</evidence>
<dbReference type="PANTHER" id="PTHR14407:SF9">
    <property type="entry name" value="BLOC-3 COMPLEX MEMBER HPS4"/>
    <property type="match status" value="1"/>
</dbReference>
<evidence type="ECO:0000256" key="9">
    <source>
        <dbReference type="ARBA" id="ARBA00041238"/>
    </source>
</evidence>
<dbReference type="NCBIfam" id="TIGR00755">
    <property type="entry name" value="ksgA"/>
    <property type="match status" value="1"/>
</dbReference>
<dbReference type="GO" id="GO:0031267">
    <property type="term" value="F:small GTPase binding"/>
    <property type="evidence" value="ECO:0007669"/>
    <property type="project" value="TreeGrafter"/>
</dbReference>
<comment type="function">
    <text evidence="12">Specifically dimethylates two adjacent adenosines in the loop of a conserved hairpin near the 3'-end of 18S rRNA in the 40S particle. Involved in the pre-rRNA processing steps leading to small-subunit rRNA production independently of its RNA-modifying catalytic activity. Part of the small subunit (SSU) processome, first precursor of the small eukaryotic ribosomal subunit. During the assembly of the SSU processome in the nucleolus, many ribosome biogenesis factors, an RNA chaperone and ribosomal proteins associate with the nascent pre-rRNA and work in concert to generate RNA folding, modifications, rearrangements and cleavage as well as targeted degradation of pre-ribosomal RNA by the RNA exosome.</text>
</comment>
<dbReference type="InterPro" id="IPR001737">
    <property type="entry name" value="KsgA/Erm"/>
</dbReference>
<dbReference type="PROSITE" id="PS51689">
    <property type="entry name" value="SAM_RNA_A_N6_MT"/>
    <property type="match status" value="1"/>
</dbReference>
<evidence type="ECO:0000256" key="8">
    <source>
        <dbReference type="ARBA" id="ARBA00040252"/>
    </source>
</evidence>
<organism evidence="18 19">
    <name type="scientific">Anopheles minimus</name>
    <dbReference type="NCBI Taxonomy" id="112268"/>
    <lineage>
        <taxon>Eukaryota</taxon>
        <taxon>Metazoa</taxon>
        <taxon>Ecdysozoa</taxon>
        <taxon>Arthropoda</taxon>
        <taxon>Hexapoda</taxon>
        <taxon>Insecta</taxon>
        <taxon>Pterygota</taxon>
        <taxon>Neoptera</taxon>
        <taxon>Endopterygota</taxon>
        <taxon>Diptera</taxon>
        <taxon>Nematocera</taxon>
        <taxon>Culicoidea</taxon>
        <taxon>Culicidae</taxon>
        <taxon>Anophelinae</taxon>
        <taxon>Anopheles</taxon>
    </lineage>
</organism>
<comment type="subunit">
    <text evidence="7">Part of the small subunit (SSU) processome, composed of more than 70 proteins and the RNA chaperone small nucleolar RNA (snoRNA) U3.</text>
</comment>
<proteinExistence type="inferred from homology"/>
<dbReference type="InterPro" id="IPR020598">
    <property type="entry name" value="rRNA_Ade_methylase_Trfase_N"/>
</dbReference>
<evidence type="ECO:0000256" key="2">
    <source>
        <dbReference type="ARBA" id="ARBA00022552"/>
    </source>
</evidence>
<dbReference type="GO" id="GO:0031085">
    <property type="term" value="C:BLOC-3 complex"/>
    <property type="evidence" value="ECO:0007669"/>
    <property type="project" value="TreeGrafter"/>
</dbReference>
<dbReference type="Gene3D" id="1.10.8.480">
    <property type="match status" value="1"/>
</dbReference>
<dbReference type="InterPro" id="IPR029063">
    <property type="entry name" value="SAM-dependent_MTases_sf"/>
</dbReference>
<evidence type="ECO:0000256" key="15">
    <source>
        <dbReference type="PROSITE-ProRule" id="PRU01026"/>
    </source>
</evidence>
<feature type="binding site" evidence="15">
    <location>
        <position position="965"/>
    </location>
    <ligand>
        <name>S-adenosyl-L-methionine</name>
        <dbReference type="ChEBI" id="CHEBI:59789"/>
    </ligand>
</feature>
<keyword evidence="4 15" id="KW-0808">Transferase</keyword>
<evidence type="ECO:0000313" key="18">
    <source>
        <dbReference type="EnsemblMetazoa" id="AMIN004846-PA"/>
    </source>
</evidence>
<evidence type="ECO:0000256" key="11">
    <source>
        <dbReference type="ARBA" id="ARBA00042809"/>
    </source>
</evidence>
<dbReference type="EnsemblMetazoa" id="AMIN004846-RA">
    <property type="protein sequence ID" value="AMIN004846-PA"/>
    <property type="gene ID" value="AMIN004846"/>
</dbReference>
<dbReference type="InterPro" id="IPR043987">
    <property type="entry name" value="CCZ1/INTU/HSP4_longin_1"/>
</dbReference>
<feature type="compositionally biased region" description="Basic and acidic residues" evidence="16">
    <location>
        <begin position="539"/>
        <end position="554"/>
    </location>
</feature>
<dbReference type="GO" id="GO:0005085">
    <property type="term" value="F:guanyl-nucleotide exchange factor activity"/>
    <property type="evidence" value="ECO:0007669"/>
    <property type="project" value="TreeGrafter"/>
</dbReference>
<dbReference type="Gene3D" id="3.40.50.150">
    <property type="entry name" value="Vaccinia Virus protein VP39"/>
    <property type="match status" value="1"/>
</dbReference>
<evidence type="ECO:0000313" key="19">
    <source>
        <dbReference type="Proteomes" id="UP000075920"/>
    </source>
</evidence>
<keyword evidence="3 15" id="KW-0489">Methyltransferase</keyword>
<keyword evidence="19" id="KW-1185">Reference proteome</keyword>
<evidence type="ECO:0000256" key="6">
    <source>
        <dbReference type="ARBA" id="ARBA00022884"/>
    </source>
</evidence>
<feature type="compositionally biased region" description="Polar residues" evidence="16">
    <location>
        <begin position="607"/>
        <end position="616"/>
    </location>
</feature>
<dbReference type="InterPro" id="IPR011530">
    <property type="entry name" value="rRNA_adenine_dimethylase"/>
</dbReference>
<evidence type="ECO:0000256" key="5">
    <source>
        <dbReference type="ARBA" id="ARBA00022691"/>
    </source>
</evidence>
<keyword evidence="5 15" id="KW-0949">S-adenosyl-L-methionine</keyword>
<dbReference type="HAMAP" id="MF_00607">
    <property type="entry name" value="16SrRNA_methyltr_A"/>
    <property type="match status" value="1"/>
</dbReference>
<comment type="similarity">
    <text evidence="14 15">Belongs to the class I-like SAM-binding methyltransferase superfamily. rRNA adenine N(6)-methyltransferase family.</text>
</comment>
<keyword evidence="2" id="KW-0698">rRNA processing</keyword>
<dbReference type="GO" id="GO:0003723">
    <property type="term" value="F:RNA binding"/>
    <property type="evidence" value="ECO:0007669"/>
    <property type="project" value="UniProtKB-UniRule"/>
</dbReference>
<evidence type="ECO:0000256" key="10">
    <source>
        <dbReference type="ARBA" id="ARBA00042155"/>
    </source>
</evidence>
<reference evidence="19" key="1">
    <citation type="submission" date="2013-03" db="EMBL/GenBank/DDBJ databases">
        <title>The Genome Sequence of Anopheles minimus MINIMUS1.</title>
        <authorList>
            <consortium name="The Broad Institute Genomics Platform"/>
            <person name="Neafsey D.E."/>
            <person name="Walton C."/>
            <person name="Walker B."/>
            <person name="Young S.K."/>
            <person name="Zeng Q."/>
            <person name="Gargeya S."/>
            <person name="Fitzgerald M."/>
            <person name="Haas B."/>
            <person name="Abouelleil A."/>
            <person name="Allen A.W."/>
            <person name="Alvarado L."/>
            <person name="Arachchi H.M."/>
            <person name="Berlin A.M."/>
            <person name="Chapman S.B."/>
            <person name="Gainer-Dewar J."/>
            <person name="Goldberg J."/>
            <person name="Griggs A."/>
            <person name="Gujja S."/>
            <person name="Hansen M."/>
            <person name="Howarth C."/>
            <person name="Imamovic A."/>
            <person name="Ireland A."/>
            <person name="Larimer J."/>
            <person name="McCowan C."/>
            <person name="Murphy C."/>
            <person name="Pearson M."/>
            <person name="Poon T.W."/>
            <person name="Priest M."/>
            <person name="Roberts A."/>
            <person name="Saif S."/>
            <person name="Shea T."/>
            <person name="Sisk P."/>
            <person name="Sykes S."/>
            <person name="Wortman J."/>
            <person name="Nusbaum C."/>
            <person name="Birren B."/>
        </authorList>
    </citation>
    <scope>NUCLEOTIDE SEQUENCE [LARGE SCALE GENOMIC DNA]</scope>
    <source>
        <strain evidence="19">MINIMUS1</strain>
    </source>
</reference>
<dbReference type="AlphaFoldDB" id="A0A182W3D5"/>
<feature type="region of interest" description="Disordered" evidence="16">
    <location>
        <begin position="460"/>
        <end position="482"/>
    </location>
</feature>
<dbReference type="FunFam" id="1.10.8.480:FF:000002">
    <property type="entry name" value="rRNA adenine N(6)-methyltransferase"/>
    <property type="match status" value="1"/>
</dbReference>
<dbReference type="GO" id="GO:0052909">
    <property type="term" value="F:18S rRNA (adenine(1779)-N(6)/adenine(1780)-N(6))-dimethyltransferase activity"/>
    <property type="evidence" value="ECO:0007669"/>
    <property type="project" value="UniProtKB-EC"/>
</dbReference>
<sequence>MSKETMIIFVYDLTKKVENDDPTGSIIYFHPMWVSELQKKSLCGQLMGSTYFLSETLSKVRFISLQNGKFALRSHGRFMLAVGSDRNIAESILEYRASLLSSLIELYHGDFNTLYNVYVEKEQKTGFNEKVFCLMESTLPLLQFNGNILQNMPLLRLPKCASNVYLESNQILQSFLQNKGVLGGSIFYHNKVLASQLPTNLTKMFVYSDPYRMKLADMIGVTFHVPNGVSLISAHITKRDYTQLVDATKNIPIYFNNSTTTAPSTGPPVPFAIKKKLIPSKELGGTVAGFPMLKSDKSIIFSNIPEEDTVGAEGGICEQTQKKTFNVVSRPTFLPLKFKNLTSRDIIDSGVNSINFDESDSFPNFIGKTSVCSTPLTENKIVPNRNIMSICVTQDPQPSAPPEDEGGSNADALEDNNNPPASQEANGSILKCFNARKYSILNNPLMMPANIRCASMSNLTAKDNDETEENSPAERNGRDGEMKNKYQHLFPKDYDSSKTISDPLYPIVDQRKRAMSYSLFQDFERTRNARIAELVVQEAKQETKGKDKSSKESHPNSSAMVNAVCKTDRSSEQPDAAKPATTPKDRRGLSLPIKSFNLNDDPPPARVSSNGGTNVGQELFTRRKSTLELTPLMTKLTVLAMNDTESSGVSSWDTTPGCSYNMAISPQEYIPQRRKSQDISQPVAPPNGLPAGDEKALVKVDLFVCVQQNMTLILVMQEKNCKNQRLVQALFESCVSKFLRIENDIQLAMNINVDGFDKADGYGLIALDSDWDVAKKNGPWNALELQTAESLHTYFRKSSLVTEVTLKSQETVLYGYQCGMRELFYTQTANAQGGLPPPQDVMGAKYDRFQRGSIHGYKMPKVRAEKKSRSHEQGVAKQGIVFNKDFGQHILKNPLVITSMLEKAALRPTDVVLEIGPGTGNMTVKILEKVKKVVACEIDTRLVAELQKRVQGTQLQPKLQILIGDVLKTDLPFFDICVANMPYQISSPFVFKLLLHRPFFRCAVLMFQREFAQRLVAKPGDKLYCRLSINTQLLARVDMLMKVGKNNFKPPPKVESSVVRIEPRNPPPPINYTEWDGLTRIAFLRKNKTLAAAFKQTTVLATLENNYKLHCSLKNVDVPMDLDVKEMVESILDKVDAGSKRARTMDIDDFMAVLQAFNAEGFHFS</sequence>
<dbReference type="PROSITE" id="PS01131">
    <property type="entry name" value="RRNA_A_DIMETH"/>
    <property type="match status" value="1"/>
</dbReference>
<dbReference type="InterPro" id="IPR026091">
    <property type="entry name" value="HPS4"/>
</dbReference>
<dbReference type="EC" id="2.1.1.183" evidence="1"/>
<dbReference type="SMART" id="SM00650">
    <property type="entry name" value="rADc"/>
    <property type="match status" value="1"/>
</dbReference>
<dbReference type="PANTHER" id="PTHR14407">
    <property type="entry name" value="HERMANSKY-PUDLAK SYNDROME 4 PROTEIN LIGHT-EAR PROTEIN-RELATED"/>
    <property type="match status" value="1"/>
</dbReference>
<dbReference type="CDD" id="cd02440">
    <property type="entry name" value="AdoMet_MTases"/>
    <property type="match status" value="1"/>
</dbReference>
<feature type="binding site" evidence="15">
    <location>
        <position position="980"/>
    </location>
    <ligand>
        <name>S-adenosyl-L-methionine</name>
        <dbReference type="ChEBI" id="CHEBI:59789"/>
    </ligand>
</feature>
<feature type="binding site" evidence="15">
    <location>
        <position position="889"/>
    </location>
    <ligand>
        <name>S-adenosyl-L-methionine</name>
        <dbReference type="ChEBI" id="CHEBI:59789"/>
    </ligand>
</feature>
<feature type="binding site" evidence="15">
    <location>
        <position position="937"/>
    </location>
    <ligand>
        <name>S-adenosyl-L-methionine</name>
        <dbReference type="ChEBI" id="CHEBI:59789"/>
    </ligand>
</feature>
<name>A0A182W3D5_9DIPT</name>
<dbReference type="Proteomes" id="UP000075920">
    <property type="component" value="Unassembled WGS sequence"/>
</dbReference>
<evidence type="ECO:0000256" key="7">
    <source>
        <dbReference type="ARBA" id="ARBA00035020"/>
    </source>
</evidence>
<evidence type="ECO:0000259" key="17">
    <source>
        <dbReference type="SMART" id="SM00650"/>
    </source>
</evidence>
<feature type="binding site" evidence="15">
    <location>
        <position position="891"/>
    </location>
    <ligand>
        <name>S-adenosyl-L-methionine</name>
        <dbReference type="ChEBI" id="CHEBI:59789"/>
    </ligand>
</feature>
<protein>
    <recommendedName>
        <fullName evidence="8">Probable dimethyladenosine transferase</fullName>
        <ecNumber evidence="1">2.1.1.183</ecNumber>
    </recommendedName>
    <alternativeName>
        <fullName evidence="9">Probable 18S rRNA (adenine(1779)-N(6)/adenine(1780)-N(6))-dimethyltransferase</fullName>
    </alternativeName>
    <alternativeName>
        <fullName evidence="11">Probable 18S rRNA dimethylase</fullName>
    </alternativeName>
    <alternativeName>
        <fullName evidence="10">Probable S-adenosylmethionine-6-N',N'-adenosyl(rRNA) dimethyltransferase</fullName>
    </alternativeName>
</protein>
<dbReference type="GO" id="GO:0006605">
    <property type="term" value="P:protein targeting"/>
    <property type="evidence" value="ECO:0007669"/>
    <property type="project" value="TreeGrafter"/>
</dbReference>
<feature type="region of interest" description="Disordered" evidence="16">
    <location>
        <begin position="392"/>
        <end position="425"/>
    </location>
</feature>
<accession>A0A182W3D5</accession>
<keyword evidence="6 15" id="KW-0694">RNA-binding</keyword>
<evidence type="ECO:0000256" key="1">
    <source>
        <dbReference type="ARBA" id="ARBA00012302"/>
    </source>
</evidence>
<dbReference type="Pfam" id="PF19031">
    <property type="entry name" value="Intu_longin_1"/>
    <property type="match status" value="1"/>
</dbReference>
<feature type="region of interest" description="Disordered" evidence="16">
    <location>
        <begin position="538"/>
        <end position="616"/>
    </location>
</feature>
<feature type="compositionally biased region" description="Polar residues" evidence="16">
    <location>
        <begin position="415"/>
        <end position="425"/>
    </location>
</feature>
<dbReference type="GO" id="GO:0005765">
    <property type="term" value="C:lysosomal membrane"/>
    <property type="evidence" value="ECO:0007669"/>
    <property type="project" value="TreeGrafter"/>
</dbReference>